<evidence type="ECO:0000259" key="4">
    <source>
        <dbReference type="Pfam" id="PF04500"/>
    </source>
</evidence>
<dbReference type="Proteomes" id="UP000663842">
    <property type="component" value="Unassembled WGS sequence"/>
</dbReference>
<accession>A0A817AK93</accession>
<dbReference type="AlphaFoldDB" id="A0A817AK93"/>
<feature type="domain" description="FLYWCH-type" evidence="4">
    <location>
        <begin position="8"/>
        <end position="67"/>
    </location>
</feature>
<dbReference type="InterPro" id="IPR007588">
    <property type="entry name" value="Znf_FLYWCH"/>
</dbReference>
<evidence type="ECO:0000313" key="7">
    <source>
        <dbReference type="Proteomes" id="UP000663887"/>
    </source>
</evidence>
<dbReference type="Gene3D" id="2.20.25.240">
    <property type="match status" value="1"/>
</dbReference>
<evidence type="ECO:0000313" key="6">
    <source>
        <dbReference type="EMBL" id="CAF4224559.1"/>
    </source>
</evidence>
<comment type="caution">
    <text evidence="5">The sequence shown here is derived from an EMBL/GenBank/DDBJ whole genome shotgun (WGS) entry which is preliminary data.</text>
</comment>
<reference evidence="5" key="1">
    <citation type="submission" date="2021-02" db="EMBL/GenBank/DDBJ databases">
        <authorList>
            <person name="Nowell W R."/>
        </authorList>
    </citation>
    <scope>NUCLEOTIDE SEQUENCE</scope>
</reference>
<protein>
    <recommendedName>
        <fullName evidence="4">FLYWCH-type domain-containing protein</fullName>
    </recommendedName>
</protein>
<organism evidence="5 7">
    <name type="scientific">Rotaria magnacalcarata</name>
    <dbReference type="NCBI Taxonomy" id="392030"/>
    <lineage>
        <taxon>Eukaryota</taxon>
        <taxon>Metazoa</taxon>
        <taxon>Spiralia</taxon>
        <taxon>Gnathifera</taxon>
        <taxon>Rotifera</taxon>
        <taxon>Eurotatoria</taxon>
        <taxon>Bdelloidea</taxon>
        <taxon>Philodinida</taxon>
        <taxon>Philodinidae</taxon>
        <taxon>Rotaria</taxon>
    </lineage>
</organism>
<dbReference type="EMBL" id="CAJOBF010007130">
    <property type="protein sequence ID" value="CAF4224559.1"/>
    <property type="molecule type" value="Genomic_DNA"/>
</dbReference>
<keyword evidence="2" id="KW-0863">Zinc-finger</keyword>
<keyword evidence="1" id="KW-0479">Metal-binding</keyword>
<dbReference type="Proteomes" id="UP000663887">
    <property type="component" value="Unassembled WGS sequence"/>
</dbReference>
<evidence type="ECO:0000256" key="3">
    <source>
        <dbReference type="ARBA" id="ARBA00022833"/>
    </source>
</evidence>
<keyword evidence="3" id="KW-0862">Zinc</keyword>
<dbReference type="GO" id="GO:0008270">
    <property type="term" value="F:zinc ion binding"/>
    <property type="evidence" value="ECO:0007669"/>
    <property type="project" value="UniProtKB-KW"/>
</dbReference>
<gene>
    <name evidence="6" type="ORF">UXM345_LOCUS29295</name>
    <name evidence="5" type="ORF">XDN619_LOCUS36343</name>
</gene>
<dbReference type="Pfam" id="PF04500">
    <property type="entry name" value="FLYWCH"/>
    <property type="match status" value="1"/>
</dbReference>
<proteinExistence type="predicted"/>
<sequence length="135" mass="15874">MSSLSIATTEKKKPLLMLNGFSYTIDRNTDKKTYWKCEYCRTIKCKGRIHTDHNHTTILLENNDHNHPASAVNNEVRLFEDKLRSRAMTTTESTQHIMDNCLNNASDQMVARLPNFKYIKRNIQMFIITRNDHDR</sequence>
<evidence type="ECO:0000256" key="2">
    <source>
        <dbReference type="ARBA" id="ARBA00022771"/>
    </source>
</evidence>
<dbReference type="EMBL" id="CAJNRG010018822">
    <property type="protein sequence ID" value="CAF2263300.1"/>
    <property type="molecule type" value="Genomic_DNA"/>
</dbReference>
<name>A0A817AK93_9BILA</name>
<evidence type="ECO:0000313" key="5">
    <source>
        <dbReference type="EMBL" id="CAF2263300.1"/>
    </source>
</evidence>
<evidence type="ECO:0000256" key="1">
    <source>
        <dbReference type="ARBA" id="ARBA00022723"/>
    </source>
</evidence>